<sequence length="102" mass="11625">MLKDAAFQDFSHFLNDIIAYAKVTINGSTVKKEIHKREYMSDGSYAVYLNIAPQNRNATITSVQLFNTDQKLWAEKAVNIKTTSAQSGVLYRFVFKITEQEV</sequence>
<accession>A0A8S5UFW3</accession>
<protein>
    <submittedName>
        <fullName evidence="1">Uncharacterized protein</fullName>
    </submittedName>
</protein>
<organism evidence="1">
    <name type="scientific">Caudovirales sp. ctvQY7</name>
    <dbReference type="NCBI Taxonomy" id="2825774"/>
    <lineage>
        <taxon>Viruses</taxon>
        <taxon>Duplodnaviria</taxon>
        <taxon>Heunggongvirae</taxon>
        <taxon>Uroviricota</taxon>
        <taxon>Caudoviricetes</taxon>
    </lineage>
</organism>
<name>A0A8S5UFW3_9CAUD</name>
<reference evidence="1" key="1">
    <citation type="journal article" date="2021" name="Proc. Natl. Acad. Sci. U.S.A.">
        <title>A Catalog of Tens of Thousands of Viruses from Human Metagenomes Reveals Hidden Associations with Chronic Diseases.</title>
        <authorList>
            <person name="Tisza M.J."/>
            <person name="Buck C.B."/>
        </authorList>
    </citation>
    <scope>NUCLEOTIDE SEQUENCE</scope>
    <source>
        <strain evidence="1">CtvQY7</strain>
    </source>
</reference>
<dbReference type="EMBL" id="BK016082">
    <property type="protein sequence ID" value="DAF93315.1"/>
    <property type="molecule type" value="Genomic_DNA"/>
</dbReference>
<proteinExistence type="predicted"/>
<evidence type="ECO:0000313" key="1">
    <source>
        <dbReference type="EMBL" id="DAF93315.1"/>
    </source>
</evidence>